<proteinExistence type="predicted"/>
<gene>
    <name evidence="10" type="primary">cmtm4</name>
</gene>
<dbReference type="GO" id="GO:0016020">
    <property type="term" value="C:membrane"/>
    <property type="evidence" value="ECO:0007669"/>
    <property type="project" value="UniProtKB-SubCell"/>
</dbReference>
<evidence type="ECO:0000256" key="5">
    <source>
        <dbReference type="PROSITE-ProRule" id="PRU00581"/>
    </source>
</evidence>
<evidence type="ECO:0000313" key="10">
    <source>
        <dbReference type="RefSeq" id="XP_017313980.1"/>
    </source>
</evidence>
<protein>
    <submittedName>
        <fullName evidence="10">CKLF-like MARVEL transmembrane domain-containing protein 4</fullName>
    </submittedName>
</protein>
<dbReference type="Pfam" id="PF01284">
    <property type="entry name" value="MARVEL"/>
    <property type="match status" value="1"/>
</dbReference>
<feature type="transmembrane region" description="Helical" evidence="7">
    <location>
        <begin position="62"/>
        <end position="87"/>
    </location>
</feature>
<reference evidence="10" key="2">
    <citation type="submission" date="2025-08" db="UniProtKB">
        <authorList>
            <consortium name="RefSeq"/>
        </authorList>
    </citation>
    <scope>IDENTIFICATION</scope>
    <source>
        <tissue evidence="10">Blood</tissue>
    </source>
</reference>
<dbReference type="Proteomes" id="UP000221080">
    <property type="component" value="Chromosome 27"/>
</dbReference>
<evidence type="ECO:0000256" key="4">
    <source>
        <dbReference type="ARBA" id="ARBA00023136"/>
    </source>
</evidence>
<name>A0A2D0Q9C6_ICTPU</name>
<feature type="domain" description="MARVEL" evidence="8">
    <location>
        <begin position="49"/>
        <end position="176"/>
    </location>
</feature>
<dbReference type="RefSeq" id="XP_017313980.1">
    <property type="nucleotide sequence ID" value="XM_017458491.3"/>
</dbReference>
<dbReference type="PANTHER" id="PTHR22776:SF29">
    <property type="entry name" value="CKLF-LIKE MARVEL TRANSMEMBRANE DOMAIN-CONTAINING PROTEIN 4"/>
    <property type="match status" value="1"/>
</dbReference>
<evidence type="ECO:0000256" key="7">
    <source>
        <dbReference type="SAM" id="Phobius"/>
    </source>
</evidence>
<feature type="region of interest" description="Disordered" evidence="6">
    <location>
        <begin position="1"/>
        <end position="31"/>
    </location>
</feature>
<evidence type="ECO:0000313" key="9">
    <source>
        <dbReference type="Proteomes" id="UP000221080"/>
    </source>
</evidence>
<evidence type="ECO:0000256" key="3">
    <source>
        <dbReference type="ARBA" id="ARBA00022989"/>
    </source>
</evidence>
<feature type="transmembrane region" description="Helical" evidence="7">
    <location>
        <begin position="93"/>
        <end position="111"/>
    </location>
</feature>
<feature type="compositionally biased region" description="Polar residues" evidence="6">
    <location>
        <begin position="14"/>
        <end position="31"/>
    </location>
</feature>
<dbReference type="InterPro" id="IPR008253">
    <property type="entry name" value="Marvel"/>
</dbReference>
<feature type="transmembrane region" description="Helical" evidence="7">
    <location>
        <begin position="151"/>
        <end position="175"/>
    </location>
</feature>
<dbReference type="AlphaFoldDB" id="A0A2D0Q9C6"/>
<keyword evidence="4 5" id="KW-0472">Membrane</keyword>
<dbReference type="CTD" id="146223"/>
<feature type="compositionally biased region" description="Acidic residues" evidence="6">
    <location>
        <begin position="1"/>
        <end position="11"/>
    </location>
</feature>
<comment type="subcellular location">
    <subcellularLocation>
        <location evidence="1">Membrane</location>
        <topology evidence="1">Multi-pass membrane protein</topology>
    </subcellularLocation>
</comment>
<dbReference type="KEGG" id="ipu:108259224"/>
<feature type="transmembrane region" description="Helical" evidence="7">
    <location>
        <begin position="123"/>
        <end position="145"/>
    </location>
</feature>
<dbReference type="PROSITE" id="PS51225">
    <property type="entry name" value="MARVEL"/>
    <property type="match status" value="1"/>
</dbReference>
<evidence type="ECO:0000256" key="2">
    <source>
        <dbReference type="ARBA" id="ARBA00022692"/>
    </source>
</evidence>
<dbReference type="STRING" id="7998.ENSIPUP00000020842"/>
<keyword evidence="3 7" id="KW-1133">Transmembrane helix</keyword>
<accession>A0A2D0Q9C6</accession>
<evidence type="ECO:0000256" key="1">
    <source>
        <dbReference type="ARBA" id="ARBA00004141"/>
    </source>
</evidence>
<keyword evidence="9" id="KW-1185">Reference proteome</keyword>
<evidence type="ECO:0000259" key="8">
    <source>
        <dbReference type="PROSITE" id="PS51225"/>
    </source>
</evidence>
<dbReference type="GeneID" id="108259224"/>
<organism evidence="9 10">
    <name type="scientific">Ictalurus punctatus</name>
    <name type="common">Channel catfish</name>
    <name type="synonym">Silurus punctatus</name>
    <dbReference type="NCBI Taxonomy" id="7998"/>
    <lineage>
        <taxon>Eukaryota</taxon>
        <taxon>Metazoa</taxon>
        <taxon>Chordata</taxon>
        <taxon>Craniata</taxon>
        <taxon>Vertebrata</taxon>
        <taxon>Euteleostomi</taxon>
        <taxon>Actinopterygii</taxon>
        <taxon>Neopterygii</taxon>
        <taxon>Teleostei</taxon>
        <taxon>Ostariophysi</taxon>
        <taxon>Siluriformes</taxon>
        <taxon>Ictaluridae</taxon>
        <taxon>Ictalurus</taxon>
    </lineage>
</organism>
<evidence type="ECO:0000256" key="6">
    <source>
        <dbReference type="SAM" id="MobiDB-lite"/>
    </source>
</evidence>
<dbReference type="InterPro" id="IPR050578">
    <property type="entry name" value="MARVEL-CKLF_proteins"/>
</dbReference>
<sequence>MRSSEEAEGFDGEASNTAMVSGASSPYQPTTEPVLSRSVFRSMSWNTHYLTSQLGILKIIEAVLSLIAFICIETVMMCSPCAGVYLFEFVSCSSFVVTGLLLLIFILNLHSKLTPINWGLVDLINAVCCTLFFFIASVVLAAFNHKSGAEIAAVIFGFVVTLVYGVNTGVCVKLWRLGDQRPLQTSEYTRARTASRGEVETRPE</sequence>
<dbReference type="PANTHER" id="PTHR22776">
    <property type="entry name" value="MARVEL-CONTAINING POTENTIAL LIPID RAFT-ASSOCIATED PROTEIN"/>
    <property type="match status" value="1"/>
</dbReference>
<keyword evidence="2 5" id="KW-0812">Transmembrane</keyword>
<reference evidence="9" key="1">
    <citation type="journal article" date="2016" name="Nat. Commun.">
        <title>The channel catfish genome sequence provides insights into the evolution of scale formation in teleosts.</title>
        <authorList>
            <person name="Liu Z."/>
            <person name="Liu S."/>
            <person name="Yao J."/>
            <person name="Bao L."/>
            <person name="Zhang J."/>
            <person name="Li Y."/>
            <person name="Jiang C."/>
            <person name="Sun L."/>
            <person name="Wang R."/>
            <person name="Zhang Y."/>
            <person name="Zhou T."/>
            <person name="Zeng Q."/>
            <person name="Fu Q."/>
            <person name="Gao S."/>
            <person name="Li N."/>
            <person name="Koren S."/>
            <person name="Jiang Y."/>
            <person name="Zimin A."/>
            <person name="Xu P."/>
            <person name="Phillippy A.M."/>
            <person name="Geng X."/>
            <person name="Song L."/>
            <person name="Sun F."/>
            <person name="Li C."/>
            <person name="Wang X."/>
            <person name="Chen A."/>
            <person name="Jin Y."/>
            <person name="Yuan Z."/>
            <person name="Yang Y."/>
            <person name="Tan S."/>
            <person name="Peatman E."/>
            <person name="Lu J."/>
            <person name="Qin Z."/>
            <person name="Dunham R."/>
            <person name="Li Z."/>
            <person name="Sonstegard T."/>
            <person name="Feng J."/>
            <person name="Danzmann R.G."/>
            <person name="Schroeder S."/>
            <person name="Scheffler B."/>
            <person name="Duke M.V."/>
            <person name="Ballard L."/>
            <person name="Kucuktas H."/>
            <person name="Kaltenboeck L."/>
            <person name="Liu H."/>
            <person name="Armbruster J."/>
            <person name="Xie Y."/>
            <person name="Kirby M.L."/>
            <person name="Tian Y."/>
            <person name="Flanagan M.E."/>
            <person name="Mu W."/>
            <person name="Waldbieser G.C."/>
        </authorList>
    </citation>
    <scope>NUCLEOTIDE SEQUENCE [LARGE SCALE GENOMIC DNA]</scope>
    <source>
        <strain evidence="9">SDA103</strain>
    </source>
</reference>
<dbReference type="OrthoDB" id="10028364at2759"/>